<proteinExistence type="predicted"/>
<dbReference type="AlphaFoldDB" id="A0AA35NY29"/>
<evidence type="ECO:0000313" key="1">
    <source>
        <dbReference type="EMBL" id="CAI5765248.1"/>
    </source>
</evidence>
<gene>
    <name evidence="1" type="ORF">PODLI_1B016418</name>
</gene>
<keyword evidence="2" id="KW-1185">Reference proteome</keyword>
<name>A0AA35NY29_9SAUR</name>
<protein>
    <submittedName>
        <fullName evidence="1">Uncharacterized protein</fullName>
    </submittedName>
</protein>
<organism evidence="1 2">
    <name type="scientific">Podarcis lilfordi</name>
    <name type="common">Lilford's wall lizard</name>
    <dbReference type="NCBI Taxonomy" id="74358"/>
    <lineage>
        <taxon>Eukaryota</taxon>
        <taxon>Metazoa</taxon>
        <taxon>Chordata</taxon>
        <taxon>Craniata</taxon>
        <taxon>Vertebrata</taxon>
        <taxon>Euteleostomi</taxon>
        <taxon>Lepidosauria</taxon>
        <taxon>Squamata</taxon>
        <taxon>Bifurcata</taxon>
        <taxon>Unidentata</taxon>
        <taxon>Episquamata</taxon>
        <taxon>Laterata</taxon>
        <taxon>Lacertibaenia</taxon>
        <taxon>Lacertidae</taxon>
        <taxon>Podarcis</taxon>
    </lineage>
</organism>
<reference evidence="1" key="1">
    <citation type="submission" date="2022-12" db="EMBL/GenBank/DDBJ databases">
        <authorList>
            <person name="Alioto T."/>
            <person name="Alioto T."/>
            <person name="Gomez Garrido J."/>
        </authorList>
    </citation>
    <scope>NUCLEOTIDE SEQUENCE</scope>
</reference>
<sequence length="131" mass="14461">MICVHQKTCHIHTHKLGHKKCVPLNLAKIDMFEPNMVRRLPGQPPCSKNVTCIFHSGCTKDLQLCYKTRPVSAEWYICNLCSVTKPIQVSRQALLGQVKGPSSSSPYSQPGAYGKPQVGLEYNSTLTTCAS</sequence>
<dbReference type="EMBL" id="OX395127">
    <property type="protein sequence ID" value="CAI5765248.1"/>
    <property type="molecule type" value="Genomic_DNA"/>
</dbReference>
<evidence type="ECO:0000313" key="2">
    <source>
        <dbReference type="Proteomes" id="UP001178461"/>
    </source>
</evidence>
<dbReference type="Proteomes" id="UP001178461">
    <property type="component" value="Chromosome 2"/>
</dbReference>
<accession>A0AA35NY29</accession>